<dbReference type="InterPro" id="IPR036724">
    <property type="entry name" value="Cobalamin-bd_sf"/>
</dbReference>
<proteinExistence type="predicted"/>
<dbReference type="GO" id="GO:0031419">
    <property type="term" value="F:cobalamin binding"/>
    <property type="evidence" value="ECO:0007669"/>
    <property type="project" value="InterPro"/>
</dbReference>
<dbReference type="GO" id="GO:0046872">
    <property type="term" value="F:metal ion binding"/>
    <property type="evidence" value="ECO:0007669"/>
    <property type="project" value="InterPro"/>
</dbReference>
<dbReference type="RefSeq" id="WP_183417607.1">
    <property type="nucleotide sequence ID" value="NZ_JACHXA010000010.1"/>
</dbReference>
<dbReference type="Gene3D" id="3.40.50.280">
    <property type="entry name" value="Cobalamin-binding domain"/>
    <property type="match status" value="1"/>
</dbReference>
<dbReference type="Pfam" id="PF02310">
    <property type="entry name" value="B12-binding"/>
    <property type="match status" value="1"/>
</dbReference>
<evidence type="ECO:0000313" key="2">
    <source>
        <dbReference type="EMBL" id="MBB3066787.1"/>
    </source>
</evidence>
<protein>
    <submittedName>
        <fullName evidence="2">Methylmalonyl-CoA mutase cobalamin-binding subunit</fullName>
    </submittedName>
</protein>
<evidence type="ECO:0000259" key="1">
    <source>
        <dbReference type="PROSITE" id="PS51332"/>
    </source>
</evidence>
<dbReference type="SUPFAM" id="SSF52242">
    <property type="entry name" value="Cobalamin (vitamin B12)-binding domain"/>
    <property type="match status" value="1"/>
</dbReference>
<dbReference type="EMBL" id="JACHXA010000010">
    <property type="protein sequence ID" value="MBB3066787.1"/>
    <property type="molecule type" value="Genomic_DNA"/>
</dbReference>
<keyword evidence="3" id="KW-1185">Reference proteome</keyword>
<dbReference type="InterPro" id="IPR006158">
    <property type="entry name" value="Cobalamin-bd"/>
</dbReference>
<gene>
    <name evidence="2" type="ORF">FHR98_003097</name>
</gene>
<dbReference type="PROSITE" id="PS51332">
    <property type="entry name" value="B12_BINDING"/>
    <property type="match status" value="1"/>
</dbReference>
<accession>A0A839SVF6</accession>
<comment type="caution">
    <text evidence="2">The sequence shown here is derived from an EMBL/GenBank/DDBJ whole genome shotgun (WGS) entry which is preliminary data.</text>
</comment>
<organism evidence="2 3">
    <name type="scientific">Limibacillus halophilus</name>
    <dbReference type="NCBI Taxonomy" id="1579333"/>
    <lineage>
        <taxon>Bacteria</taxon>
        <taxon>Pseudomonadati</taxon>
        <taxon>Pseudomonadota</taxon>
        <taxon>Alphaproteobacteria</taxon>
        <taxon>Rhodospirillales</taxon>
        <taxon>Rhodovibrionaceae</taxon>
        <taxon>Limibacillus</taxon>
    </lineage>
</organism>
<name>A0A839SVF6_9PROT</name>
<evidence type="ECO:0000313" key="3">
    <source>
        <dbReference type="Proteomes" id="UP000581135"/>
    </source>
</evidence>
<dbReference type="AlphaFoldDB" id="A0A839SVF6"/>
<feature type="domain" description="B12-binding" evidence="1">
    <location>
        <begin position="454"/>
        <end position="585"/>
    </location>
</feature>
<sequence>MLDPVTNPLFGDGLPSGKVALESGRKRSREVQVGASAFLDHYGVDCEITYKRQAIAEGRIMQHAQIGFRDPALSREAWTAIARAVEAEGGRIDRYGICLDWSMGYPLAERTHRGKGTGLILEGAEAFRALTAAGPVAPHFGDFVIGLPAALENTAFALQAGATAIGNLGQYFTFRMPGCTEDVATTQATVEALALCAAQPVPILIHSNLDDGFAALFTDLACAFGAVLLERYIVEDLIGGVIGHCYGHTFSDPLARLAFQRALAWDRDIPGTMVYGNTTLYREAVPAAINQAKLGSYLTIDMVAQVLLPSGHAVTPIPVTEADRIPDIGEVIDAQLHAVGLAPRAAALADLFDIAAAEAQTALLLEAGGRFKQRVLDGLQTAGVAIDDPLHLLLALRRIGARRLEELYGPGEADPAVLRGRRPVIEASPVRELRDQAEAVTACLSDTERDALSAANLCVCIASSDVHEYGKMLLAETLRRSGIRTSDAGVHAEPEALAALAAKEGASALAISTYNGVALDYLRSVKAAFEAAGLSIPIFIGGKLNQIPKDSNSALPQDVSGQLRTLGAVPCRRVEDMLRTLAKGL</sequence>
<dbReference type="Proteomes" id="UP000581135">
    <property type="component" value="Unassembled WGS sequence"/>
</dbReference>
<reference evidence="2 3" key="1">
    <citation type="submission" date="2020-08" db="EMBL/GenBank/DDBJ databases">
        <title>Genomic Encyclopedia of Type Strains, Phase III (KMG-III): the genomes of soil and plant-associated and newly described type strains.</title>
        <authorList>
            <person name="Whitman W."/>
        </authorList>
    </citation>
    <scope>NUCLEOTIDE SEQUENCE [LARGE SCALE GENOMIC DNA]</scope>
    <source>
        <strain evidence="2 3">CECT 8803</strain>
    </source>
</reference>